<dbReference type="GO" id="GO:0015934">
    <property type="term" value="C:large ribosomal subunit"/>
    <property type="evidence" value="ECO:0007669"/>
    <property type="project" value="InterPro"/>
</dbReference>
<dbReference type="Proteomes" id="UP000835052">
    <property type="component" value="Unassembled WGS sequence"/>
</dbReference>
<evidence type="ECO:0008006" key="3">
    <source>
        <dbReference type="Google" id="ProtNLM"/>
    </source>
</evidence>
<dbReference type="GO" id="GO:0005739">
    <property type="term" value="C:mitochondrion"/>
    <property type="evidence" value="ECO:0007669"/>
    <property type="project" value="TreeGrafter"/>
</dbReference>
<dbReference type="OrthoDB" id="205514at2759"/>
<accession>A0A8S1GYH8</accession>
<protein>
    <recommendedName>
        <fullName evidence="3">39S ribosomal protein L30, mitochondrial</fullName>
    </recommendedName>
</protein>
<dbReference type="GO" id="GO:0006412">
    <property type="term" value="P:translation"/>
    <property type="evidence" value="ECO:0007669"/>
    <property type="project" value="InterPro"/>
</dbReference>
<dbReference type="AlphaFoldDB" id="A0A8S1GYH8"/>
<keyword evidence="2" id="KW-1185">Reference proteome</keyword>
<sequence length="197" mass="23347">MAKVIRSRWVYRPEGKWHRYLPRRNDAVKEFDYVKRGASLQDFAVSLPEEEKPQTPPKLWMAWLYRDLAGEPKWTKKYVENLFGADYKVGRMEVFRNSELINEELWKVKHLIELRPVTFPKGEPTEEDVYTTRLSPDGTCEIVPNAPTPSEEHLQLFDKSRQWTRRELGRDLAKKYHGYKNLFEADVYTNSNIIVAK</sequence>
<gene>
    <name evidence="1" type="ORF">CAUJ_LOCUS4428</name>
</gene>
<dbReference type="PANTHER" id="PTHR15892">
    <property type="entry name" value="MITOCHONDRIAL RIBOSOMAL PROTEIN L30"/>
    <property type="match status" value="1"/>
</dbReference>
<reference evidence="1" key="1">
    <citation type="submission" date="2020-10" db="EMBL/GenBank/DDBJ databases">
        <authorList>
            <person name="Kikuchi T."/>
        </authorList>
    </citation>
    <scope>NUCLEOTIDE SEQUENCE</scope>
    <source>
        <strain evidence="1">NKZ352</strain>
    </source>
</reference>
<name>A0A8S1GYH8_9PELO</name>
<evidence type="ECO:0000313" key="2">
    <source>
        <dbReference type="Proteomes" id="UP000835052"/>
    </source>
</evidence>
<dbReference type="PANTHER" id="PTHR15892:SF2">
    <property type="entry name" value="LARGE RIBOSOMAL SUBUNIT PROTEIN UL30M"/>
    <property type="match status" value="1"/>
</dbReference>
<comment type="caution">
    <text evidence="1">The sequence shown here is derived from an EMBL/GenBank/DDBJ whole genome shotgun (WGS) entry which is preliminary data.</text>
</comment>
<organism evidence="1 2">
    <name type="scientific">Caenorhabditis auriculariae</name>
    <dbReference type="NCBI Taxonomy" id="2777116"/>
    <lineage>
        <taxon>Eukaryota</taxon>
        <taxon>Metazoa</taxon>
        <taxon>Ecdysozoa</taxon>
        <taxon>Nematoda</taxon>
        <taxon>Chromadorea</taxon>
        <taxon>Rhabditida</taxon>
        <taxon>Rhabditina</taxon>
        <taxon>Rhabditomorpha</taxon>
        <taxon>Rhabditoidea</taxon>
        <taxon>Rhabditidae</taxon>
        <taxon>Peloderinae</taxon>
        <taxon>Caenorhabditis</taxon>
    </lineage>
</organism>
<dbReference type="InterPro" id="IPR005996">
    <property type="entry name" value="Ribosomal_uL30_bac-type"/>
</dbReference>
<proteinExistence type="predicted"/>
<dbReference type="GO" id="GO:0003735">
    <property type="term" value="F:structural constituent of ribosome"/>
    <property type="evidence" value="ECO:0007669"/>
    <property type="project" value="InterPro"/>
</dbReference>
<evidence type="ECO:0000313" key="1">
    <source>
        <dbReference type="EMBL" id="CAD6188509.1"/>
    </source>
</evidence>
<dbReference type="EMBL" id="CAJGYM010000008">
    <property type="protein sequence ID" value="CAD6188509.1"/>
    <property type="molecule type" value="Genomic_DNA"/>
</dbReference>